<evidence type="ECO:0000256" key="3">
    <source>
        <dbReference type="ARBA" id="ARBA00022475"/>
    </source>
</evidence>
<evidence type="ECO:0000256" key="8">
    <source>
        <dbReference type="ARBA" id="ARBA00023032"/>
    </source>
</evidence>
<keyword evidence="7 10" id="KW-1133">Transmembrane helix</keyword>
<gene>
    <name evidence="11" type="ORF">C8D89_104207</name>
</gene>
<keyword evidence="9 10" id="KW-0472">Membrane</keyword>
<dbReference type="GO" id="GO:0009675">
    <property type="term" value="F:high-affinity sulfate:proton symporter activity"/>
    <property type="evidence" value="ECO:0007669"/>
    <property type="project" value="TreeGrafter"/>
</dbReference>
<feature type="transmembrane region" description="Helical" evidence="10">
    <location>
        <begin position="173"/>
        <end position="196"/>
    </location>
</feature>
<dbReference type="Pfam" id="PF07264">
    <property type="entry name" value="EI24"/>
    <property type="match status" value="1"/>
</dbReference>
<comment type="subcellular location">
    <subcellularLocation>
        <location evidence="1">Membrane</location>
        <topology evidence="1">Multi-pass membrane protein</topology>
    </subcellularLocation>
</comment>
<dbReference type="PANTHER" id="PTHR37468">
    <property type="entry name" value="SULFATE TRANSPORTER CYSZ"/>
    <property type="match status" value="1"/>
</dbReference>
<feature type="transmembrane region" description="Helical" evidence="10">
    <location>
        <begin position="35"/>
        <end position="61"/>
    </location>
</feature>
<evidence type="ECO:0000256" key="5">
    <source>
        <dbReference type="ARBA" id="ARBA00022605"/>
    </source>
</evidence>
<evidence type="ECO:0000256" key="4">
    <source>
        <dbReference type="ARBA" id="ARBA00022519"/>
    </source>
</evidence>
<comment type="caution">
    <text evidence="11">The sequence shown here is derived from an EMBL/GenBank/DDBJ whole genome shotgun (WGS) entry which is preliminary data.</text>
</comment>
<feature type="transmembrane region" description="Helical" evidence="10">
    <location>
        <begin position="148"/>
        <end position="167"/>
    </location>
</feature>
<dbReference type="InterPro" id="IPR059112">
    <property type="entry name" value="CysZ/EI24"/>
</dbReference>
<proteinExistence type="predicted"/>
<evidence type="ECO:0000256" key="6">
    <source>
        <dbReference type="ARBA" id="ARBA00022692"/>
    </source>
</evidence>
<keyword evidence="12" id="KW-1185">Reference proteome</keyword>
<dbReference type="Proteomes" id="UP000245639">
    <property type="component" value="Unassembled WGS sequence"/>
</dbReference>
<reference evidence="11 12" key="1">
    <citation type="submission" date="2018-04" db="EMBL/GenBank/DDBJ databases">
        <title>Genomic Encyclopedia of Type Strains, Phase IV (KMG-IV): sequencing the most valuable type-strain genomes for metagenomic binning, comparative biology and taxonomic classification.</title>
        <authorList>
            <person name="Goeker M."/>
        </authorList>
    </citation>
    <scope>NUCLEOTIDE SEQUENCE [LARGE SCALE GENOMIC DNA]</scope>
    <source>
        <strain evidence="11 12">DSM 45771</strain>
    </source>
</reference>
<keyword evidence="8" id="KW-0764">Sulfate transport</keyword>
<dbReference type="AlphaFoldDB" id="A0A2U1FFM5"/>
<evidence type="ECO:0000256" key="1">
    <source>
        <dbReference type="ARBA" id="ARBA00004141"/>
    </source>
</evidence>
<protein>
    <submittedName>
        <fullName evidence="11">Uncharacterized protein involved in cysteine biosynthesis</fullName>
    </submittedName>
</protein>
<keyword evidence="6 10" id="KW-0812">Transmembrane</keyword>
<keyword evidence="3" id="KW-1003">Cell membrane</keyword>
<evidence type="ECO:0000256" key="2">
    <source>
        <dbReference type="ARBA" id="ARBA00022448"/>
    </source>
</evidence>
<evidence type="ECO:0000256" key="7">
    <source>
        <dbReference type="ARBA" id="ARBA00022989"/>
    </source>
</evidence>
<keyword evidence="5" id="KW-0028">Amino-acid biosynthesis</keyword>
<accession>A0A2U1FFM5</accession>
<sequence length="261" mass="26781">MDFTGTAAKIAHMEVVQGLGLFVRGAVTVFRSPRLLLLGAVPALIVSVLYVAALATLMAWLPDLAAGLTPFAETWSEGARTTARVAAGAAIVGAAAAVAVVTFVAVTLAVGGPFYEKLAEIVDDDLGAPPAPPSSWARAIARGVRDGSILIGLSVLAAVPLFVLGLVPVVGPVLAPVAAALVGGRLLMIELSAPALQRRGLAMRDRRRLLRTRRGLTWGVGTPTYLLAAIPLVAILAIPAGSAAATLLARELRGEPTRIQA</sequence>
<evidence type="ECO:0000313" key="12">
    <source>
        <dbReference type="Proteomes" id="UP000245639"/>
    </source>
</evidence>
<dbReference type="GO" id="GO:0005886">
    <property type="term" value="C:plasma membrane"/>
    <property type="evidence" value="ECO:0007669"/>
    <property type="project" value="TreeGrafter"/>
</dbReference>
<keyword evidence="4" id="KW-0997">Cell inner membrane</keyword>
<name>A0A2U1FFM5_9PSEU</name>
<dbReference type="PANTHER" id="PTHR37468:SF1">
    <property type="entry name" value="SULFATE TRANSPORTER CYSZ"/>
    <property type="match status" value="1"/>
</dbReference>
<feature type="transmembrane region" description="Helical" evidence="10">
    <location>
        <begin position="85"/>
        <end position="110"/>
    </location>
</feature>
<dbReference type="InterPro" id="IPR050480">
    <property type="entry name" value="CysZ-like"/>
</dbReference>
<feature type="transmembrane region" description="Helical" evidence="10">
    <location>
        <begin position="216"/>
        <end position="238"/>
    </location>
</feature>
<evidence type="ECO:0000256" key="9">
    <source>
        <dbReference type="ARBA" id="ARBA00023136"/>
    </source>
</evidence>
<dbReference type="GO" id="GO:0019344">
    <property type="term" value="P:cysteine biosynthetic process"/>
    <property type="evidence" value="ECO:0007669"/>
    <property type="project" value="TreeGrafter"/>
</dbReference>
<organism evidence="11 12">
    <name type="scientific">Actinomycetospora cinnamomea</name>
    <dbReference type="NCBI Taxonomy" id="663609"/>
    <lineage>
        <taxon>Bacteria</taxon>
        <taxon>Bacillati</taxon>
        <taxon>Actinomycetota</taxon>
        <taxon>Actinomycetes</taxon>
        <taxon>Pseudonocardiales</taxon>
        <taxon>Pseudonocardiaceae</taxon>
        <taxon>Actinomycetospora</taxon>
    </lineage>
</organism>
<dbReference type="EMBL" id="QEKW01000004">
    <property type="protein sequence ID" value="PVZ10993.1"/>
    <property type="molecule type" value="Genomic_DNA"/>
</dbReference>
<evidence type="ECO:0000256" key="10">
    <source>
        <dbReference type="SAM" id="Phobius"/>
    </source>
</evidence>
<evidence type="ECO:0000313" key="11">
    <source>
        <dbReference type="EMBL" id="PVZ10993.1"/>
    </source>
</evidence>
<keyword evidence="2" id="KW-0813">Transport</keyword>
<dbReference type="GO" id="GO:0000103">
    <property type="term" value="P:sulfate assimilation"/>
    <property type="evidence" value="ECO:0007669"/>
    <property type="project" value="TreeGrafter"/>
</dbReference>